<dbReference type="InterPro" id="IPR050330">
    <property type="entry name" value="Bact_OuterMem_StrucFunc"/>
</dbReference>
<sequence length="346" mass="35557">MLDTLIREISARWGLADQGRSLVQMLVAYISNPATGGLAGFLDKFRKAGWGGMVNTWVDNKALPEIPTTAQVETVMGSSRGLLGQAASLLGLPYDKVSAAVAGILPLLVARMTPDGTIPATLPAEFSPFVQEGKTLLAQGAAATTSGSVSSVSSGSAGVGKWWPWVLGALIVIFGVSYCSKTKDPAPVTPMAETKPMPVEPAPAVTALPATPAPESGSAPVLSADLAAPDGAGVMDNMHNGMPALHVFFDTGKTDVAPAFAEKSKPLVDFLKANADVTAVISGFNDPTGDPARNAQLSKQRAESVKAALEAAGVSADRAVLEKPAETTDAGASNAASRRVDVVLRR</sequence>
<evidence type="ECO:0000256" key="3">
    <source>
        <dbReference type="ARBA" id="ARBA00023237"/>
    </source>
</evidence>
<keyword evidence="2 4" id="KW-0472">Membrane</keyword>
<evidence type="ECO:0000256" key="4">
    <source>
        <dbReference type="PROSITE-ProRule" id="PRU00473"/>
    </source>
</evidence>
<feature type="region of interest" description="Disordered" evidence="5">
    <location>
        <begin position="324"/>
        <end position="346"/>
    </location>
</feature>
<dbReference type="Gene3D" id="1.10.10.690">
    <property type="entry name" value="YidB-like"/>
    <property type="match status" value="1"/>
</dbReference>
<organism evidence="7 8">
    <name type="scientific">Comamonas avium</name>
    <dbReference type="NCBI Taxonomy" id="2762231"/>
    <lineage>
        <taxon>Bacteria</taxon>
        <taxon>Pseudomonadati</taxon>
        <taxon>Pseudomonadota</taxon>
        <taxon>Betaproteobacteria</taxon>
        <taxon>Burkholderiales</taxon>
        <taxon>Comamonadaceae</taxon>
        <taxon>Comamonas</taxon>
    </lineage>
</organism>
<dbReference type="InterPro" id="IPR045372">
    <property type="entry name" value="YidB"/>
</dbReference>
<proteinExistence type="predicted"/>
<evidence type="ECO:0000256" key="1">
    <source>
        <dbReference type="ARBA" id="ARBA00004442"/>
    </source>
</evidence>
<evidence type="ECO:0000259" key="6">
    <source>
        <dbReference type="PROSITE" id="PS51123"/>
    </source>
</evidence>
<dbReference type="SUPFAM" id="SSF103088">
    <property type="entry name" value="OmpA-like"/>
    <property type="match status" value="1"/>
</dbReference>
<dbReference type="InterPro" id="IPR027405">
    <property type="entry name" value="YidB-like"/>
</dbReference>
<dbReference type="PANTHER" id="PTHR30329:SF21">
    <property type="entry name" value="LIPOPROTEIN YIAD-RELATED"/>
    <property type="match status" value="1"/>
</dbReference>
<keyword evidence="3" id="KW-0998">Cell outer membrane</keyword>
<dbReference type="InterPro" id="IPR036737">
    <property type="entry name" value="OmpA-like_sf"/>
</dbReference>
<name>A0ABR8SCQ7_9BURK</name>
<dbReference type="Pfam" id="PF20159">
    <property type="entry name" value="YidB"/>
    <property type="match status" value="1"/>
</dbReference>
<evidence type="ECO:0000256" key="5">
    <source>
        <dbReference type="SAM" id="MobiDB-lite"/>
    </source>
</evidence>
<evidence type="ECO:0000313" key="7">
    <source>
        <dbReference type="EMBL" id="MBD7960899.1"/>
    </source>
</evidence>
<dbReference type="EMBL" id="JACSQK010000005">
    <property type="protein sequence ID" value="MBD7960899.1"/>
    <property type="molecule type" value="Genomic_DNA"/>
</dbReference>
<feature type="domain" description="OmpA-like" evidence="6">
    <location>
        <begin position="236"/>
        <end position="346"/>
    </location>
</feature>
<dbReference type="Gene3D" id="3.30.1330.60">
    <property type="entry name" value="OmpA-like domain"/>
    <property type="match status" value="1"/>
</dbReference>
<gene>
    <name evidence="7" type="ORF">H9646_10400</name>
</gene>
<keyword evidence="8" id="KW-1185">Reference proteome</keyword>
<dbReference type="RefSeq" id="WP_191723312.1">
    <property type="nucleotide sequence ID" value="NZ_JACSQK010000005.1"/>
</dbReference>
<evidence type="ECO:0000313" key="8">
    <source>
        <dbReference type="Proteomes" id="UP000634919"/>
    </source>
</evidence>
<comment type="subcellular location">
    <subcellularLocation>
        <location evidence="1">Cell outer membrane</location>
    </subcellularLocation>
</comment>
<dbReference type="Proteomes" id="UP000634919">
    <property type="component" value="Unassembled WGS sequence"/>
</dbReference>
<evidence type="ECO:0000256" key="2">
    <source>
        <dbReference type="ARBA" id="ARBA00023136"/>
    </source>
</evidence>
<dbReference type="Pfam" id="PF00691">
    <property type="entry name" value="OmpA"/>
    <property type="match status" value="1"/>
</dbReference>
<dbReference type="SUPFAM" id="SSF140804">
    <property type="entry name" value="YidB-like"/>
    <property type="match status" value="1"/>
</dbReference>
<comment type="caution">
    <text evidence="7">The sequence shown here is derived from an EMBL/GenBank/DDBJ whole genome shotgun (WGS) entry which is preliminary data.</text>
</comment>
<dbReference type="InterPro" id="IPR006664">
    <property type="entry name" value="OMP_bac"/>
</dbReference>
<dbReference type="PRINTS" id="PR01021">
    <property type="entry name" value="OMPADOMAIN"/>
</dbReference>
<reference evidence="7 8" key="1">
    <citation type="submission" date="2020-08" db="EMBL/GenBank/DDBJ databases">
        <title>A Genomic Blueprint of the Chicken Gut Microbiome.</title>
        <authorList>
            <person name="Gilroy R."/>
            <person name="Ravi A."/>
            <person name="Getino M."/>
            <person name="Pursley I."/>
            <person name="Horton D.L."/>
            <person name="Alikhan N.-F."/>
            <person name="Baker D."/>
            <person name="Gharbi K."/>
            <person name="Hall N."/>
            <person name="Watson M."/>
            <person name="Adriaenssens E.M."/>
            <person name="Foster-Nyarko E."/>
            <person name="Jarju S."/>
            <person name="Secka A."/>
            <person name="Antonio M."/>
            <person name="Oren A."/>
            <person name="Chaudhuri R."/>
            <person name="La Ragione R.M."/>
            <person name="Hildebrand F."/>
            <person name="Pallen M.J."/>
        </authorList>
    </citation>
    <scope>NUCLEOTIDE SEQUENCE [LARGE SCALE GENOMIC DNA]</scope>
    <source>
        <strain evidence="7 8">Sa2CVA6</strain>
    </source>
</reference>
<protein>
    <submittedName>
        <fullName evidence="7">OmpA family protein</fullName>
    </submittedName>
</protein>
<dbReference type="PROSITE" id="PS51123">
    <property type="entry name" value="OMPA_2"/>
    <property type="match status" value="1"/>
</dbReference>
<accession>A0ABR8SCQ7</accession>
<dbReference type="CDD" id="cd07185">
    <property type="entry name" value="OmpA_C-like"/>
    <property type="match status" value="1"/>
</dbReference>
<dbReference type="InterPro" id="IPR006665">
    <property type="entry name" value="OmpA-like"/>
</dbReference>
<dbReference type="PANTHER" id="PTHR30329">
    <property type="entry name" value="STATOR ELEMENT OF FLAGELLAR MOTOR COMPLEX"/>
    <property type="match status" value="1"/>
</dbReference>